<organism evidence="13 14">
    <name type="scientific">Metallosphaera tengchongensis</name>
    <dbReference type="NCBI Taxonomy" id="1532350"/>
    <lineage>
        <taxon>Archaea</taxon>
        <taxon>Thermoproteota</taxon>
        <taxon>Thermoprotei</taxon>
        <taxon>Sulfolobales</taxon>
        <taxon>Sulfolobaceae</taxon>
        <taxon>Metallosphaera</taxon>
    </lineage>
</organism>
<keyword evidence="3" id="KW-0723">Serine/threonine-protein kinase</keyword>
<dbReference type="PANTHER" id="PTHR12209:SF0">
    <property type="entry name" value="EKC_KEOPS COMPLEX SUBUNIT TP53RK"/>
    <property type="match status" value="1"/>
</dbReference>
<evidence type="ECO:0000313" key="13">
    <source>
        <dbReference type="EMBL" id="QKQ99790.1"/>
    </source>
</evidence>
<dbReference type="GO" id="GO:0005829">
    <property type="term" value="C:cytosol"/>
    <property type="evidence" value="ECO:0007669"/>
    <property type="project" value="TreeGrafter"/>
</dbReference>
<dbReference type="NCBIfam" id="NF011460">
    <property type="entry name" value="PRK14879.1-1"/>
    <property type="match status" value="1"/>
</dbReference>
<keyword evidence="14" id="KW-1185">Reference proteome</keyword>
<evidence type="ECO:0000256" key="7">
    <source>
        <dbReference type="ARBA" id="ARBA00022777"/>
    </source>
</evidence>
<keyword evidence="5" id="KW-0819">tRNA processing</keyword>
<evidence type="ECO:0000256" key="3">
    <source>
        <dbReference type="ARBA" id="ARBA00022527"/>
    </source>
</evidence>
<comment type="subunit">
    <text evidence="11">Component of the KEOPS complex that consists of Kae1, Bud32, Cgi121 and Pcc1; the whole complex dimerizes.</text>
</comment>
<evidence type="ECO:0000256" key="5">
    <source>
        <dbReference type="ARBA" id="ARBA00022694"/>
    </source>
</evidence>
<dbReference type="RefSeq" id="WP_174630104.1">
    <property type="nucleotide sequence ID" value="NZ_CP049074.1"/>
</dbReference>
<dbReference type="PROSITE" id="PS00109">
    <property type="entry name" value="PROTEIN_KINASE_TYR"/>
    <property type="match status" value="1"/>
</dbReference>
<evidence type="ECO:0000313" key="14">
    <source>
        <dbReference type="Proteomes" id="UP000509301"/>
    </source>
</evidence>
<dbReference type="PANTHER" id="PTHR12209">
    <property type="entry name" value="NON-SPECIFIC SERINE/THREONINE PROTEIN KINASE"/>
    <property type="match status" value="1"/>
</dbReference>
<feature type="domain" description="Protein kinase" evidence="12">
    <location>
        <begin position="10"/>
        <end position="223"/>
    </location>
</feature>
<evidence type="ECO:0000256" key="11">
    <source>
        <dbReference type="ARBA" id="ARBA00065170"/>
    </source>
</evidence>
<dbReference type="InterPro" id="IPR008266">
    <property type="entry name" value="Tyr_kinase_AS"/>
</dbReference>
<proteinExistence type="inferred from homology"/>
<dbReference type="GO" id="GO:0000408">
    <property type="term" value="C:EKC/KEOPS complex"/>
    <property type="evidence" value="ECO:0007669"/>
    <property type="project" value="UniProtKB-ARBA"/>
</dbReference>
<keyword evidence="6" id="KW-0547">Nucleotide-binding</keyword>
<evidence type="ECO:0000256" key="2">
    <source>
        <dbReference type="ARBA" id="ARBA00012513"/>
    </source>
</evidence>
<evidence type="ECO:0000256" key="4">
    <source>
        <dbReference type="ARBA" id="ARBA00022679"/>
    </source>
</evidence>
<evidence type="ECO:0000256" key="6">
    <source>
        <dbReference type="ARBA" id="ARBA00022741"/>
    </source>
</evidence>
<reference evidence="13 14" key="1">
    <citation type="submission" date="2020-02" db="EMBL/GenBank/DDBJ databases">
        <title>Comparative genome analysis reveals the metabolism and evolution of the thermophilic archaeal genus Metallosphaera.</title>
        <authorList>
            <person name="Jiang C."/>
        </authorList>
    </citation>
    <scope>NUCLEOTIDE SEQUENCE [LARGE SCALE GENOMIC DNA]</scope>
    <source>
        <strain evidence="13 14">Ric-A</strain>
    </source>
</reference>
<dbReference type="Gene3D" id="1.10.510.10">
    <property type="entry name" value="Transferase(Phosphotransferase) domain 1"/>
    <property type="match status" value="1"/>
</dbReference>
<comment type="similarity">
    <text evidence="1">Belongs to the protein kinase superfamily. BUD32 family.</text>
</comment>
<dbReference type="GO" id="GO:0005524">
    <property type="term" value="F:ATP binding"/>
    <property type="evidence" value="ECO:0007669"/>
    <property type="project" value="UniProtKB-KW"/>
</dbReference>
<evidence type="ECO:0000259" key="12">
    <source>
        <dbReference type="PROSITE" id="PS50011"/>
    </source>
</evidence>
<dbReference type="SUPFAM" id="SSF56112">
    <property type="entry name" value="Protein kinase-like (PK-like)"/>
    <property type="match status" value="1"/>
</dbReference>
<evidence type="ECO:0000256" key="10">
    <source>
        <dbReference type="ARBA" id="ARBA00048679"/>
    </source>
</evidence>
<dbReference type="Gene3D" id="3.30.200.20">
    <property type="entry name" value="Phosphorylase Kinase, domain 1"/>
    <property type="match status" value="1"/>
</dbReference>
<sequence>MEGGRGRNTLEKLTLLKRGSESLIYRGMFLGIESIFKIRVNKKYRNVELDKKINSERTINEAKLMYSALSVGVNTPAILYVDPDNFEIIMEFLRGPTMKEVLRQYEDLTIFRNVGSMVGTMHNHGIVHGDLTTNNMILHNNQVFLIDFGLAKRSTEIEDLGTDVHVFLRSIESIHPELRDKIFSYFMEGYHNITGLGEEIEEKVNEIRMRGRYVDERRNKNRN</sequence>
<name>A0A6N0NXI1_9CREN</name>
<dbReference type="NCBIfam" id="NF011463">
    <property type="entry name" value="PRK14879.1-4"/>
    <property type="match status" value="1"/>
</dbReference>
<evidence type="ECO:0000256" key="1">
    <source>
        <dbReference type="ARBA" id="ARBA00010630"/>
    </source>
</evidence>
<accession>A0A6N0NXI1</accession>
<protein>
    <recommendedName>
        <fullName evidence="2">non-specific serine/threonine protein kinase</fullName>
        <ecNumber evidence="2">2.7.11.1</ecNumber>
    </recommendedName>
</protein>
<dbReference type="Pfam" id="PF00069">
    <property type="entry name" value="Pkinase"/>
    <property type="match status" value="1"/>
</dbReference>
<dbReference type="KEGG" id="mten:GWK48_04755"/>
<dbReference type="InterPro" id="IPR000719">
    <property type="entry name" value="Prot_kinase_dom"/>
</dbReference>
<evidence type="ECO:0000256" key="8">
    <source>
        <dbReference type="ARBA" id="ARBA00022840"/>
    </source>
</evidence>
<dbReference type="GeneID" id="55641235"/>
<dbReference type="EC" id="2.7.11.1" evidence="2"/>
<gene>
    <name evidence="13" type="ORF">GWK48_04755</name>
</gene>
<dbReference type="NCBIfam" id="NF011462">
    <property type="entry name" value="PRK14879.1-3"/>
    <property type="match status" value="1"/>
</dbReference>
<dbReference type="InterPro" id="IPR011009">
    <property type="entry name" value="Kinase-like_dom_sf"/>
</dbReference>
<dbReference type="GO" id="GO:0004674">
    <property type="term" value="F:protein serine/threonine kinase activity"/>
    <property type="evidence" value="ECO:0007669"/>
    <property type="project" value="UniProtKB-KW"/>
</dbReference>
<keyword evidence="8" id="KW-0067">ATP-binding</keyword>
<keyword evidence="4" id="KW-0808">Transferase</keyword>
<dbReference type="AlphaFoldDB" id="A0A6N0NXI1"/>
<dbReference type="Proteomes" id="UP000509301">
    <property type="component" value="Chromosome"/>
</dbReference>
<comment type="catalytic activity">
    <reaction evidence="9">
        <text>L-threonyl-[protein] + ATP = O-phospho-L-threonyl-[protein] + ADP + H(+)</text>
        <dbReference type="Rhea" id="RHEA:46608"/>
        <dbReference type="Rhea" id="RHEA-COMP:11060"/>
        <dbReference type="Rhea" id="RHEA-COMP:11605"/>
        <dbReference type="ChEBI" id="CHEBI:15378"/>
        <dbReference type="ChEBI" id="CHEBI:30013"/>
        <dbReference type="ChEBI" id="CHEBI:30616"/>
        <dbReference type="ChEBI" id="CHEBI:61977"/>
        <dbReference type="ChEBI" id="CHEBI:456216"/>
        <dbReference type="EC" id="2.7.11.1"/>
    </reaction>
</comment>
<dbReference type="InterPro" id="IPR022495">
    <property type="entry name" value="Bud32"/>
</dbReference>
<evidence type="ECO:0000256" key="9">
    <source>
        <dbReference type="ARBA" id="ARBA00047899"/>
    </source>
</evidence>
<dbReference type="GO" id="GO:0008033">
    <property type="term" value="P:tRNA processing"/>
    <property type="evidence" value="ECO:0007669"/>
    <property type="project" value="UniProtKB-KW"/>
</dbReference>
<comment type="catalytic activity">
    <reaction evidence="10">
        <text>L-seryl-[protein] + ATP = O-phospho-L-seryl-[protein] + ADP + H(+)</text>
        <dbReference type="Rhea" id="RHEA:17989"/>
        <dbReference type="Rhea" id="RHEA-COMP:9863"/>
        <dbReference type="Rhea" id="RHEA-COMP:11604"/>
        <dbReference type="ChEBI" id="CHEBI:15378"/>
        <dbReference type="ChEBI" id="CHEBI:29999"/>
        <dbReference type="ChEBI" id="CHEBI:30616"/>
        <dbReference type="ChEBI" id="CHEBI:83421"/>
        <dbReference type="ChEBI" id="CHEBI:456216"/>
        <dbReference type="EC" id="2.7.11.1"/>
    </reaction>
</comment>
<keyword evidence="7 13" id="KW-0418">Kinase</keyword>
<dbReference type="NCBIfam" id="TIGR03724">
    <property type="entry name" value="arch_bud32"/>
    <property type="match status" value="1"/>
</dbReference>
<dbReference type="OrthoDB" id="31344at2157"/>
<dbReference type="FunFam" id="3.30.200.20:FF:000201">
    <property type="entry name" value="TP53-regulating kinase isoform X1"/>
    <property type="match status" value="1"/>
</dbReference>
<dbReference type="EMBL" id="CP049074">
    <property type="protein sequence ID" value="QKQ99790.1"/>
    <property type="molecule type" value="Genomic_DNA"/>
</dbReference>
<dbReference type="PROSITE" id="PS50011">
    <property type="entry name" value="PROTEIN_KINASE_DOM"/>
    <property type="match status" value="1"/>
</dbReference>